<reference evidence="2" key="1">
    <citation type="submission" date="2021-02" db="EMBL/GenBank/DDBJ databases">
        <title>First Annotated Genome of the Yellow-green Alga Tribonema minus.</title>
        <authorList>
            <person name="Mahan K.M."/>
        </authorList>
    </citation>
    <scope>NUCLEOTIDE SEQUENCE</scope>
    <source>
        <strain evidence="2">UTEX B ZZ1240</strain>
    </source>
</reference>
<comment type="caution">
    <text evidence="2">The sequence shown here is derived from an EMBL/GenBank/DDBJ whole genome shotgun (WGS) entry which is preliminary data.</text>
</comment>
<protein>
    <submittedName>
        <fullName evidence="2">Proton gradient regulation</fullName>
    </submittedName>
</protein>
<dbReference type="EMBL" id="JAFCMP010000022">
    <property type="protein sequence ID" value="KAG5191247.1"/>
    <property type="molecule type" value="Genomic_DNA"/>
</dbReference>
<keyword evidence="3" id="KW-1185">Reference proteome</keyword>
<feature type="signal peptide" evidence="1">
    <location>
        <begin position="1"/>
        <end position="20"/>
    </location>
</feature>
<evidence type="ECO:0000256" key="1">
    <source>
        <dbReference type="SAM" id="SignalP"/>
    </source>
</evidence>
<feature type="chain" id="PRO_5032421864" evidence="1">
    <location>
        <begin position="21"/>
        <end position="129"/>
    </location>
</feature>
<name>A0A836CLY1_9STRA</name>
<dbReference type="GO" id="GO:0009773">
    <property type="term" value="P:photosynthetic electron transport in photosystem I"/>
    <property type="evidence" value="ECO:0007669"/>
    <property type="project" value="InterPro"/>
</dbReference>
<keyword evidence="1" id="KW-0732">Signal</keyword>
<proteinExistence type="predicted"/>
<dbReference type="GO" id="GO:0009644">
    <property type="term" value="P:response to high light intensity"/>
    <property type="evidence" value="ECO:0007669"/>
    <property type="project" value="InterPro"/>
</dbReference>
<dbReference type="AlphaFoldDB" id="A0A836CLY1"/>
<gene>
    <name evidence="2" type="ORF">JKP88DRAFT_231431</name>
</gene>
<dbReference type="Proteomes" id="UP000664859">
    <property type="component" value="Unassembled WGS sequence"/>
</dbReference>
<evidence type="ECO:0000313" key="2">
    <source>
        <dbReference type="EMBL" id="KAG5191247.1"/>
    </source>
</evidence>
<organism evidence="2 3">
    <name type="scientific">Tribonema minus</name>
    <dbReference type="NCBI Taxonomy" id="303371"/>
    <lineage>
        <taxon>Eukaryota</taxon>
        <taxon>Sar</taxon>
        <taxon>Stramenopiles</taxon>
        <taxon>Ochrophyta</taxon>
        <taxon>PX clade</taxon>
        <taxon>Xanthophyceae</taxon>
        <taxon>Tribonematales</taxon>
        <taxon>Tribonemataceae</taxon>
        <taxon>Tribonema</taxon>
    </lineage>
</organism>
<dbReference type="PANTHER" id="PTHR35709:SF1">
    <property type="entry name" value="PROTEIN PROTON GRADIENT REGULATION 5, CHLOROPLASTIC"/>
    <property type="match status" value="1"/>
</dbReference>
<sequence length="129" mass="13429">MKGVIALVCLAAAAVSSVSAFVMPAVSQSSFVARTHTYRQAAPAAAAPGAGVRTLHMGKVSKFGLFSPAVIAAKVVLGEARLNKIRGKAIALHSQTITSFCDWVGADSKMRGLLIKKAKTTGDELGFLW</sequence>
<dbReference type="PANTHER" id="PTHR35709">
    <property type="entry name" value="PROTEIN PROTON GRADIENT REGULATION 5, CHLOROPLASTIC"/>
    <property type="match status" value="1"/>
</dbReference>
<accession>A0A836CLY1</accession>
<dbReference type="InterPro" id="IPR037497">
    <property type="entry name" value="PGR5"/>
</dbReference>
<evidence type="ECO:0000313" key="3">
    <source>
        <dbReference type="Proteomes" id="UP000664859"/>
    </source>
</evidence>
<dbReference type="OrthoDB" id="26525at2759"/>